<keyword evidence="1" id="KW-0031">Aminopeptidase</keyword>
<dbReference type="Gene3D" id="1.10.390.10">
    <property type="entry name" value="Neutral Protease Domain 2"/>
    <property type="match status" value="1"/>
</dbReference>
<proteinExistence type="predicted"/>
<dbReference type="InterPro" id="IPR027268">
    <property type="entry name" value="Peptidase_M4/M1_CTD_sf"/>
</dbReference>
<accession>A0A3B0QP01</accession>
<dbReference type="GO" id="GO:0004177">
    <property type="term" value="F:aminopeptidase activity"/>
    <property type="evidence" value="ECO:0007669"/>
    <property type="project" value="UniProtKB-KW"/>
</dbReference>
<reference evidence="1" key="1">
    <citation type="submission" date="2018-06" db="EMBL/GenBank/DDBJ databases">
        <authorList>
            <person name="Zhirakovskaya E."/>
        </authorList>
    </citation>
    <scope>NUCLEOTIDE SEQUENCE</scope>
</reference>
<evidence type="ECO:0000313" key="1">
    <source>
        <dbReference type="EMBL" id="VAV83310.1"/>
    </source>
</evidence>
<protein>
    <submittedName>
        <fullName evidence="1">Aminopeptidase N</fullName>
    </submittedName>
</protein>
<keyword evidence="1" id="KW-0378">Hydrolase</keyword>
<sequence length="945" mass="111210">MKIKQSYLLIFLLWQFTVICQNKIDIKAVFDVNINQIHVTQSITYKNTTNDTLTTIYLNDWSNSYSTKSTPLANRFSEEYIDKFHFAKNEERGYTIVTSINNTNNNLLNYKRLEQHPDVIKVTLANTLKPGKSYQLKLTYTIQLPSDKFTRYGVTPFKDYNLKYWYITPAVYNATGWHYYSNKNLDDLYVPKADITMQVEFPRNYVLISELDLINITQNKDSQIVFLSGTDRIDSKLFLQKFPLYKTIQTDQFSVITNINEDELTPSNKAIITDKITSFITKYLGPYPHKKLVVSEIDIKKDPIYGLNQLPEFISPFPDNFKFELKLLKNVLGNFLDNTLLINPRKEHWLKDGIQIFFLIKYIEEYYPDMKMIGSLANIWVIRSFHVADLKFNEQYNLAYMHMARTNRDQPLNKPKDSLLKFNESIANKYKAGIGLKYLDDYVNHNILEDAIKLYLDEYKVKATSPSNFEALIKSKTTKNIDWFFDEFVGSNKKIDFKIKNVKKSEDSITLTIKNKRQNKMPISLFTLNNDSIISKLWIDNILGEKTITIPRNNANKLVLNYDNSIPEYKLRDNWKSLKGFFFNNKPLQFRLFKDVEDPNYSQVFLMPLVEFNNIYDGFTLGAKLYNKTLIRKGFNYKFSPKYGLKSKAITGSASVIYIQNIEDKDLYKVTYGFVGGTSSYAPNLLFRKITPFITFSFRDHTNYRSNKFQALNFRYIDITRDDDINNISDNAEPDYKIFNARYINTNPGLINYYKWFTDFQISKDFGKLSFNYEYRKLYESNRQLNIRFFTGVFLYNNNPTNTNYFSFALDRPTDYLFEYNYLGRSESSGIFSQQLIIAEGGFKSKLETPFSNQWISTFNLSTTLWKYIQAYGDVGLVKNKYQKAKFVYDSGIRLNLVTDYFEVYFPIYSNLGWEIGNPNYDQRIRFIFTVDPEALLGLFRREWY</sequence>
<name>A0A3B0QP01_9ZZZZ</name>
<dbReference type="SUPFAM" id="SSF55486">
    <property type="entry name" value="Metalloproteases ('zincins'), catalytic domain"/>
    <property type="match status" value="1"/>
</dbReference>
<keyword evidence="1" id="KW-0645">Protease</keyword>
<dbReference type="EMBL" id="UOEB01000068">
    <property type="protein sequence ID" value="VAV83310.1"/>
    <property type="molecule type" value="Genomic_DNA"/>
</dbReference>
<dbReference type="AlphaFoldDB" id="A0A3B0QP01"/>
<organism evidence="1">
    <name type="scientific">hydrothermal vent metagenome</name>
    <dbReference type="NCBI Taxonomy" id="652676"/>
    <lineage>
        <taxon>unclassified sequences</taxon>
        <taxon>metagenomes</taxon>
        <taxon>ecological metagenomes</taxon>
    </lineage>
</organism>
<gene>
    <name evidence="1" type="ORF">MNBD_BACTEROID02-682</name>
</gene>